<feature type="non-terminal residue" evidence="1">
    <location>
        <position position="1"/>
    </location>
</feature>
<dbReference type="EMBL" id="LUCH01004230">
    <property type="protein sequence ID" value="KAF5399231.1"/>
    <property type="molecule type" value="Genomic_DNA"/>
</dbReference>
<evidence type="ECO:0000313" key="2">
    <source>
        <dbReference type="Proteomes" id="UP000748531"/>
    </source>
</evidence>
<comment type="caution">
    <text evidence="1">The sequence shown here is derived from an EMBL/GenBank/DDBJ whole genome shotgun (WGS) entry which is preliminary data.</text>
</comment>
<accession>A0A8J4WGE8</accession>
<dbReference type="AlphaFoldDB" id="A0A8J4WGE8"/>
<dbReference type="Proteomes" id="UP000748531">
    <property type="component" value="Unassembled WGS sequence"/>
</dbReference>
<dbReference type="OrthoDB" id="1678912at2759"/>
<proteinExistence type="predicted"/>
<keyword evidence="2" id="KW-1185">Reference proteome</keyword>
<reference evidence="1" key="1">
    <citation type="submission" date="2019-05" db="EMBL/GenBank/DDBJ databases">
        <title>Annotation for the trematode Paragonimus heterotremus.</title>
        <authorList>
            <person name="Choi Y.-J."/>
        </authorList>
    </citation>
    <scope>NUCLEOTIDE SEQUENCE</scope>
    <source>
        <strain evidence="1">LC</strain>
    </source>
</reference>
<gene>
    <name evidence="1" type="ORF">PHET_07150</name>
</gene>
<evidence type="ECO:0000313" key="1">
    <source>
        <dbReference type="EMBL" id="KAF5399231.1"/>
    </source>
</evidence>
<protein>
    <submittedName>
        <fullName evidence="1">Uncharacterized protein</fullName>
    </submittedName>
</protein>
<sequence length="242" mass="26801">FCLCDDHIVFSPSQALIPRFPTEAHNVNNFEQFMDIYTKSPTDAEKLFDDLARRSQDAIRILLTDALSNGSLCSSCIQHLGSSETSGTSTPLDSSCSFCPLISSLAISQEDHLELKNLLSQPSVLCTPHAVALSGYIKQIDEWKRAVDTLLRSNTAVLDNITAHMDPMLVNRLAEVRRTVACIPSTSNSVRDSRPGYEQSRLFVNQLQTMLGVGLTFSARLEMECRLLRHLVSVLMPKANSN</sequence>
<organism evidence="1 2">
    <name type="scientific">Paragonimus heterotremus</name>
    <dbReference type="NCBI Taxonomy" id="100268"/>
    <lineage>
        <taxon>Eukaryota</taxon>
        <taxon>Metazoa</taxon>
        <taxon>Spiralia</taxon>
        <taxon>Lophotrochozoa</taxon>
        <taxon>Platyhelminthes</taxon>
        <taxon>Trematoda</taxon>
        <taxon>Digenea</taxon>
        <taxon>Plagiorchiida</taxon>
        <taxon>Troglotremata</taxon>
        <taxon>Troglotrematidae</taxon>
        <taxon>Paragonimus</taxon>
    </lineage>
</organism>
<name>A0A8J4WGE8_9TREM</name>